<keyword evidence="2" id="KW-1185">Reference proteome</keyword>
<reference evidence="1" key="1">
    <citation type="journal article" date="2020" name="Stud. Mycol.">
        <title>101 Dothideomycetes genomes: a test case for predicting lifestyles and emergence of pathogens.</title>
        <authorList>
            <person name="Haridas S."/>
            <person name="Albert R."/>
            <person name="Binder M."/>
            <person name="Bloem J."/>
            <person name="Labutti K."/>
            <person name="Salamov A."/>
            <person name="Andreopoulos B."/>
            <person name="Baker S."/>
            <person name="Barry K."/>
            <person name="Bills G."/>
            <person name="Bluhm B."/>
            <person name="Cannon C."/>
            <person name="Castanera R."/>
            <person name="Culley D."/>
            <person name="Daum C."/>
            <person name="Ezra D."/>
            <person name="Gonzalez J."/>
            <person name="Henrissat B."/>
            <person name="Kuo A."/>
            <person name="Liang C."/>
            <person name="Lipzen A."/>
            <person name="Lutzoni F."/>
            <person name="Magnuson J."/>
            <person name="Mondo S."/>
            <person name="Nolan M."/>
            <person name="Ohm R."/>
            <person name="Pangilinan J."/>
            <person name="Park H.-J."/>
            <person name="Ramirez L."/>
            <person name="Alfaro M."/>
            <person name="Sun H."/>
            <person name="Tritt A."/>
            <person name="Yoshinaga Y."/>
            <person name="Zwiers L.-H."/>
            <person name="Turgeon B."/>
            <person name="Goodwin S."/>
            <person name="Spatafora J."/>
            <person name="Crous P."/>
            <person name="Grigoriev I."/>
        </authorList>
    </citation>
    <scope>NUCLEOTIDE SEQUENCE</scope>
    <source>
        <strain evidence="1">CBS 122368</strain>
    </source>
</reference>
<evidence type="ECO:0000313" key="1">
    <source>
        <dbReference type="EMBL" id="KAF2252398.1"/>
    </source>
</evidence>
<sequence>MAILPSRLLYAAWRSAVSSWWQSSVIFGLHTQTSNRCRASQDVDLTDLPACSIRDTIKPRILLTACSTRGRKDAKPTRLADRGVFAHRGYQARSKRRTAEWGKKERRV</sequence>
<dbReference type="Proteomes" id="UP000800094">
    <property type="component" value="Unassembled WGS sequence"/>
</dbReference>
<evidence type="ECO:0000313" key="2">
    <source>
        <dbReference type="Proteomes" id="UP000800094"/>
    </source>
</evidence>
<name>A0A6A6IQQ3_9PLEO</name>
<accession>A0A6A6IQQ3</accession>
<dbReference type="RefSeq" id="XP_033687402.1">
    <property type="nucleotide sequence ID" value="XM_033821208.1"/>
</dbReference>
<organism evidence="1 2">
    <name type="scientific">Trematosphaeria pertusa</name>
    <dbReference type="NCBI Taxonomy" id="390896"/>
    <lineage>
        <taxon>Eukaryota</taxon>
        <taxon>Fungi</taxon>
        <taxon>Dikarya</taxon>
        <taxon>Ascomycota</taxon>
        <taxon>Pezizomycotina</taxon>
        <taxon>Dothideomycetes</taxon>
        <taxon>Pleosporomycetidae</taxon>
        <taxon>Pleosporales</taxon>
        <taxon>Massarineae</taxon>
        <taxon>Trematosphaeriaceae</taxon>
        <taxon>Trematosphaeria</taxon>
    </lineage>
</organism>
<dbReference type="EMBL" id="ML987192">
    <property type="protein sequence ID" value="KAF2252398.1"/>
    <property type="molecule type" value="Genomic_DNA"/>
</dbReference>
<dbReference type="AlphaFoldDB" id="A0A6A6IQQ3"/>
<protein>
    <submittedName>
        <fullName evidence="1">Uncharacterized protein</fullName>
    </submittedName>
</protein>
<proteinExistence type="predicted"/>
<gene>
    <name evidence="1" type="ORF">BU26DRAFT_256440</name>
</gene>
<dbReference type="GeneID" id="54574538"/>